<dbReference type="AlphaFoldDB" id="K6YHP3"/>
<evidence type="ECO:0000313" key="1">
    <source>
        <dbReference type="EMBL" id="GAC23501.1"/>
    </source>
</evidence>
<protein>
    <submittedName>
        <fullName evidence="1">Uncharacterized protein</fullName>
    </submittedName>
</protein>
<evidence type="ECO:0000313" key="2">
    <source>
        <dbReference type="Proteomes" id="UP000006263"/>
    </source>
</evidence>
<dbReference type="Proteomes" id="UP000006263">
    <property type="component" value="Unassembled WGS sequence"/>
</dbReference>
<comment type="caution">
    <text evidence="1">The sequence shown here is derived from an EMBL/GenBank/DDBJ whole genome shotgun (WGS) entry which is preliminary data.</text>
</comment>
<name>K6YHP3_9ALTE</name>
<organism evidence="1 2">
    <name type="scientific">Paraglaciecola mesophila KMM 241</name>
    <dbReference type="NCBI Taxonomy" id="1128912"/>
    <lineage>
        <taxon>Bacteria</taxon>
        <taxon>Pseudomonadati</taxon>
        <taxon>Pseudomonadota</taxon>
        <taxon>Gammaproteobacteria</taxon>
        <taxon>Alteromonadales</taxon>
        <taxon>Alteromonadaceae</taxon>
        <taxon>Paraglaciecola</taxon>
    </lineage>
</organism>
<dbReference type="EMBL" id="BAEP01000023">
    <property type="protein sequence ID" value="GAC23501.1"/>
    <property type="molecule type" value="Genomic_DNA"/>
</dbReference>
<reference evidence="1 2" key="1">
    <citation type="journal article" date="2017" name="Antonie Van Leeuwenhoek">
        <title>Rhizobium rhizosphaerae sp. nov., a novel species isolated from rice rhizosphere.</title>
        <authorList>
            <person name="Zhao J.J."/>
            <person name="Zhang J."/>
            <person name="Zhang R.J."/>
            <person name="Zhang C.W."/>
            <person name="Yin H.Q."/>
            <person name="Zhang X.X."/>
        </authorList>
    </citation>
    <scope>NUCLEOTIDE SEQUENCE [LARGE SCALE GENOMIC DNA]</scope>
    <source>
        <strain evidence="1 2">KMM 241</strain>
    </source>
</reference>
<accession>K6YHP3</accession>
<proteinExistence type="predicted"/>
<sequence>MLIQDVEAVRALLNNSSHLKTDETFKNKYGSKVDWFL</sequence>
<gene>
    <name evidence="1" type="ORF">GMES_1202</name>
</gene>